<dbReference type="Gene3D" id="3.40.50.200">
    <property type="entry name" value="Peptidase S8/S53 domain"/>
    <property type="match status" value="1"/>
</dbReference>
<dbReference type="GO" id="GO:0004252">
    <property type="term" value="F:serine-type endopeptidase activity"/>
    <property type="evidence" value="ECO:0007669"/>
    <property type="project" value="InterPro"/>
</dbReference>
<organism evidence="4 5">
    <name type="scientific">Herrania umbratica</name>
    <dbReference type="NCBI Taxonomy" id="108875"/>
    <lineage>
        <taxon>Eukaryota</taxon>
        <taxon>Viridiplantae</taxon>
        <taxon>Streptophyta</taxon>
        <taxon>Embryophyta</taxon>
        <taxon>Tracheophyta</taxon>
        <taxon>Spermatophyta</taxon>
        <taxon>Magnoliopsida</taxon>
        <taxon>eudicotyledons</taxon>
        <taxon>Gunneridae</taxon>
        <taxon>Pentapetalae</taxon>
        <taxon>rosids</taxon>
        <taxon>malvids</taxon>
        <taxon>Malvales</taxon>
        <taxon>Malvaceae</taxon>
        <taxon>Byttnerioideae</taxon>
        <taxon>Herrania</taxon>
    </lineage>
</organism>
<reference evidence="5" key="1">
    <citation type="submission" date="2025-08" db="UniProtKB">
        <authorList>
            <consortium name="RefSeq"/>
        </authorList>
    </citation>
    <scope>IDENTIFICATION</scope>
    <source>
        <tissue evidence="5">Leaf</tissue>
    </source>
</reference>
<name>A0A6J1BM73_9ROSI</name>
<evidence type="ECO:0000256" key="1">
    <source>
        <dbReference type="ARBA" id="ARBA00011073"/>
    </source>
</evidence>
<evidence type="ECO:0000313" key="5">
    <source>
        <dbReference type="RefSeq" id="XP_021300566.1"/>
    </source>
</evidence>
<dbReference type="InterPro" id="IPR037045">
    <property type="entry name" value="S8pro/Inhibitor_I9_sf"/>
</dbReference>
<protein>
    <submittedName>
        <fullName evidence="5">Cucumisin-like</fullName>
    </submittedName>
</protein>
<feature type="domain" description="Inhibitor I9" evidence="3">
    <location>
        <begin position="6"/>
        <end position="61"/>
    </location>
</feature>
<dbReference type="AlphaFoldDB" id="A0A6J1BM73"/>
<proteinExistence type="inferred from homology"/>
<dbReference type="Pfam" id="PF05922">
    <property type="entry name" value="Inhibitor_I9"/>
    <property type="match status" value="1"/>
</dbReference>
<dbReference type="GO" id="GO:0006508">
    <property type="term" value="P:proteolysis"/>
    <property type="evidence" value="ECO:0007669"/>
    <property type="project" value="InterPro"/>
</dbReference>
<dbReference type="InterPro" id="IPR045051">
    <property type="entry name" value="SBT"/>
</dbReference>
<dbReference type="Proteomes" id="UP000504621">
    <property type="component" value="Unplaced"/>
</dbReference>
<evidence type="ECO:0000256" key="2">
    <source>
        <dbReference type="ARBA" id="ARBA00022729"/>
    </source>
</evidence>
<dbReference type="InterPro" id="IPR010259">
    <property type="entry name" value="S8pro/Inhibitor_I9"/>
</dbReference>
<accession>A0A6J1BM73</accession>
<dbReference type="GeneID" id="110428971"/>
<keyword evidence="4" id="KW-1185">Reference proteome</keyword>
<feature type="non-terminal residue" evidence="5">
    <location>
        <position position="132"/>
    </location>
</feature>
<keyword evidence="2" id="KW-0732">Signal</keyword>
<evidence type="ECO:0000313" key="4">
    <source>
        <dbReference type="Proteomes" id="UP000504621"/>
    </source>
</evidence>
<dbReference type="Gene3D" id="3.30.70.80">
    <property type="entry name" value="Peptidase S8 propeptide/proteinase inhibitor I9"/>
    <property type="match status" value="1"/>
</dbReference>
<dbReference type="PANTHER" id="PTHR10795">
    <property type="entry name" value="PROPROTEIN CONVERTASE SUBTILISIN/KEXIN"/>
    <property type="match status" value="1"/>
</dbReference>
<evidence type="ECO:0000259" key="3">
    <source>
        <dbReference type="Pfam" id="PF05922"/>
    </source>
</evidence>
<comment type="similarity">
    <text evidence="1">Belongs to the peptidase S8 family.</text>
</comment>
<dbReference type="OrthoDB" id="1001432at2759"/>
<dbReference type="RefSeq" id="XP_021300566.1">
    <property type="nucleotide sequence ID" value="XM_021444891.1"/>
</dbReference>
<dbReference type="SUPFAM" id="SSF52743">
    <property type="entry name" value="Subtilisin-like"/>
    <property type="match status" value="1"/>
</dbReference>
<gene>
    <name evidence="5" type="primary">LOC110428971</name>
</gene>
<sequence>MTNQSFATSFFSLEEAKEAALHHYSKSFRGFSAMLTPEQAKKFAESDWIVSVFESRMNKVHTTRTWDFLGLDSIEQYKQLQLELSSNVIVGVIDTGIWPESESFSDEGLGPVPGKFKGECVPGEQFALSNCN</sequence>
<dbReference type="InterPro" id="IPR036852">
    <property type="entry name" value="Peptidase_S8/S53_dom_sf"/>
</dbReference>